<sequence length="917" mass="106457">MGPGEVTSEMTEESLEEAKGPWEAYRLPKDVLPSHYYLFIHPNLVEGTYEGNVIIEIQVCLPTMYILLHQTNLMIKTTKLSKNGQEVPIESTFAYPKNHYWVIKLSSFLEEGSYELMLSFKGKLGTGTLGLYKSTYLNANNEESACMLSYFEATYARCAFPCFDEPSFRAKFAVKIAHEAKAKLTALSNTCRDKETLNYPTKGVNTVHFKVTPPIPPYLIALIVGEFTYTEPVMTKDMVSVAVYSRPEILNSMIKARDYAVAILNFFTDYFDVPYPLRKLDLIALPNSNIGGMENWGMITFREDLLILNEESTCDDILFVINTIAHEISHMWFGDLVCIEWWDNLWLKEGFATYMSFVSGIQLFPEWYHDWVVLRYMLSALQMDAALGSHPIVQTVESCAEIREIFDSISYEKGCCLIRMLENLSPEGFQLGVKKYLERYKYKSAVTDNLWQEIEENVDFKVSSFINTWTHQMGFPVIAIEQCVGGKMTVSQSRFLLSKHFVYDPDTSPYKYKWDVPIKYISSDDPSNVKLAWLMKDQHSVILDIPSNTKWVKLNWHQVGFFRVNYPLNQWEVFSNELMRNPLVLDVEDRVSLIDDAFNLACAGHFHYHIPLSLVKYFQYGKEKHFFPWAVASQYIRFIATRLTGTDCHSLLMKYIHLLLKGNLSDGVWDFGESKTFLEKKLQLELIKLACWSDEEETLLKVKTLFSNWLNSGEPIHFELSQIVYSYGLSGQITEEEWEKVLQRCLNQRNAKEKLNLWRSLGNVKNKQHLAELIQLAKDPDHLKSQDFFIVLKTIAKQSYGLEVVWNFIRNEWPYLVDRFTLEDMGLCDLVFQVCSQFGTKERLDETRKFFETVDLNKKNITNVQHIIFELMEVNNEWSHFFLDNIELWIEENLATQAFDIERDSEKHDLLAPSSPV</sequence>
<feature type="domain" description="Peptidase M1 membrane alanine aminopeptidase" evidence="26">
    <location>
        <begin position="258"/>
        <end position="469"/>
    </location>
</feature>
<dbReference type="InterPro" id="IPR024571">
    <property type="entry name" value="ERAP1-like_C_dom"/>
</dbReference>
<gene>
    <name evidence="29" type="ORF">NEZAVI_LOCUS9991</name>
</gene>
<dbReference type="GO" id="GO:0006508">
    <property type="term" value="P:proteolysis"/>
    <property type="evidence" value="ECO:0007669"/>
    <property type="project" value="UniProtKB-KW"/>
</dbReference>
<keyword evidence="21" id="KW-0449">Lipoprotein</keyword>
<feature type="domain" description="Aminopeptidase N-like N-terminal" evidence="28">
    <location>
        <begin position="33"/>
        <end position="219"/>
    </location>
</feature>
<evidence type="ECO:0000256" key="9">
    <source>
        <dbReference type="ARBA" id="ARBA00022670"/>
    </source>
</evidence>
<evidence type="ECO:0000256" key="6">
    <source>
        <dbReference type="ARBA" id="ARBA00022438"/>
    </source>
</evidence>
<evidence type="ECO:0000256" key="18">
    <source>
        <dbReference type="ARBA" id="ARBA00023136"/>
    </source>
</evidence>
<evidence type="ECO:0000256" key="25">
    <source>
        <dbReference type="RuleBase" id="RU364040"/>
    </source>
</evidence>
<dbReference type="InterPro" id="IPR050344">
    <property type="entry name" value="Peptidase_M1_aminopeptidases"/>
</dbReference>
<evidence type="ECO:0000256" key="5">
    <source>
        <dbReference type="ARBA" id="ARBA00011748"/>
    </source>
</evidence>
<organism evidence="29 30">
    <name type="scientific">Nezara viridula</name>
    <name type="common">Southern green stink bug</name>
    <name type="synonym">Cimex viridulus</name>
    <dbReference type="NCBI Taxonomy" id="85310"/>
    <lineage>
        <taxon>Eukaryota</taxon>
        <taxon>Metazoa</taxon>
        <taxon>Ecdysozoa</taxon>
        <taxon>Arthropoda</taxon>
        <taxon>Hexapoda</taxon>
        <taxon>Insecta</taxon>
        <taxon>Pterygota</taxon>
        <taxon>Neoptera</taxon>
        <taxon>Paraneoptera</taxon>
        <taxon>Hemiptera</taxon>
        <taxon>Heteroptera</taxon>
        <taxon>Panheteroptera</taxon>
        <taxon>Pentatomomorpha</taxon>
        <taxon>Pentatomoidea</taxon>
        <taxon>Pentatomidae</taxon>
        <taxon>Pentatominae</taxon>
        <taxon>Nezara</taxon>
    </lineage>
</organism>
<keyword evidence="12 25" id="KW-0378">Hydrolase</keyword>
<dbReference type="FunFam" id="2.60.40.1730:FF:000001">
    <property type="entry name" value="Leucyl-cystinyl aminopeptidase"/>
    <property type="match status" value="1"/>
</dbReference>
<evidence type="ECO:0000256" key="14">
    <source>
        <dbReference type="ARBA" id="ARBA00022837"/>
    </source>
</evidence>
<dbReference type="EC" id="3.4.11.-" evidence="25"/>
<comment type="subcellular location">
    <subcellularLocation>
        <location evidence="3">Cell membrane</location>
        <topology evidence="3">Lipid-anchor</topology>
        <topology evidence="3">GPI-anchor</topology>
    </subcellularLocation>
    <subcellularLocation>
        <location evidence="2">Cell membrane</location>
        <topology evidence="2">Single-pass type II membrane protein</topology>
    </subcellularLocation>
</comment>
<keyword evidence="6 25" id="KW-0031">Aminopeptidase</keyword>
<evidence type="ECO:0000259" key="28">
    <source>
        <dbReference type="Pfam" id="PF17900"/>
    </source>
</evidence>
<dbReference type="CDD" id="cd09601">
    <property type="entry name" value="M1_APN-Q_like"/>
    <property type="match status" value="1"/>
</dbReference>
<dbReference type="Gene3D" id="2.60.40.1910">
    <property type="match status" value="1"/>
</dbReference>
<evidence type="ECO:0000256" key="19">
    <source>
        <dbReference type="ARBA" id="ARBA00023157"/>
    </source>
</evidence>
<dbReference type="GO" id="GO:0005737">
    <property type="term" value="C:cytoplasm"/>
    <property type="evidence" value="ECO:0007669"/>
    <property type="project" value="TreeGrafter"/>
</dbReference>
<dbReference type="InterPro" id="IPR045357">
    <property type="entry name" value="Aminopeptidase_N-like_N"/>
</dbReference>
<keyword evidence="7" id="KW-1003">Cell membrane</keyword>
<evidence type="ECO:0000256" key="4">
    <source>
        <dbReference type="ARBA" id="ARBA00010136"/>
    </source>
</evidence>
<comment type="catalytic activity">
    <reaction evidence="1">
        <text>Release of N-terminal glutamate (and to a lesser extent aspartate) from a peptide.</text>
        <dbReference type="EC" id="3.4.11.7"/>
    </reaction>
</comment>
<dbReference type="Gene3D" id="2.60.40.1730">
    <property type="entry name" value="tricorn interacting facor f3 domain"/>
    <property type="match status" value="1"/>
</dbReference>
<dbReference type="Pfam" id="PF17900">
    <property type="entry name" value="Peptidase_M1_N"/>
    <property type="match status" value="1"/>
</dbReference>
<evidence type="ECO:0000259" key="27">
    <source>
        <dbReference type="Pfam" id="PF11838"/>
    </source>
</evidence>
<dbReference type="Gene3D" id="1.25.50.20">
    <property type="match status" value="1"/>
</dbReference>
<keyword evidence="19" id="KW-1015">Disulfide bond</keyword>
<evidence type="ECO:0000256" key="21">
    <source>
        <dbReference type="ARBA" id="ARBA00023288"/>
    </source>
</evidence>
<evidence type="ECO:0000256" key="23">
    <source>
        <dbReference type="PIRSR" id="PIRSR634016-3"/>
    </source>
</evidence>
<keyword evidence="9 25" id="KW-0645">Protease</keyword>
<dbReference type="Pfam" id="PF01433">
    <property type="entry name" value="Peptidase_M1"/>
    <property type="match status" value="1"/>
</dbReference>
<dbReference type="GO" id="GO:0005615">
    <property type="term" value="C:extracellular space"/>
    <property type="evidence" value="ECO:0007669"/>
    <property type="project" value="TreeGrafter"/>
</dbReference>
<accession>A0A9P0HF19</accession>
<evidence type="ECO:0000256" key="3">
    <source>
        <dbReference type="ARBA" id="ARBA00004609"/>
    </source>
</evidence>
<protein>
    <recommendedName>
        <fullName evidence="25">Aminopeptidase</fullName>
        <ecNumber evidence="25">3.4.11.-</ecNumber>
    </recommendedName>
</protein>
<dbReference type="GO" id="GO:0098552">
    <property type="term" value="C:side of membrane"/>
    <property type="evidence" value="ECO:0007669"/>
    <property type="project" value="UniProtKB-KW"/>
</dbReference>
<keyword evidence="8" id="KW-0336">GPI-anchor</keyword>
<dbReference type="PRINTS" id="PR00756">
    <property type="entry name" value="ALADIPTASE"/>
</dbReference>
<evidence type="ECO:0000256" key="17">
    <source>
        <dbReference type="ARBA" id="ARBA00023049"/>
    </source>
</evidence>
<dbReference type="EMBL" id="OV725080">
    <property type="protein sequence ID" value="CAH1400831.1"/>
    <property type="molecule type" value="Genomic_DNA"/>
</dbReference>
<evidence type="ECO:0000256" key="1">
    <source>
        <dbReference type="ARBA" id="ARBA00001703"/>
    </source>
</evidence>
<feature type="binding site" evidence="23">
    <location>
        <position position="349"/>
    </location>
    <ligand>
        <name>Zn(2+)</name>
        <dbReference type="ChEBI" id="CHEBI:29105"/>
        <note>catalytic</note>
    </ligand>
</feature>
<dbReference type="SUPFAM" id="SSF63737">
    <property type="entry name" value="Leukotriene A4 hydrolase N-terminal domain"/>
    <property type="match status" value="1"/>
</dbReference>
<dbReference type="AlphaFoldDB" id="A0A9P0HF19"/>
<dbReference type="FunFam" id="2.60.40.1910:FF:000003">
    <property type="entry name" value="Aminopeptidase"/>
    <property type="match status" value="1"/>
</dbReference>
<evidence type="ECO:0000256" key="12">
    <source>
        <dbReference type="ARBA" id="ARBA00022801"/>
    </source>
</evidence>
<comment type="subunit">
    <text evidence="5">Homodimer; disulfide-linked.</text>
</comment>
<evidence type="ECO:0000256" key="7">
    <source>
        <dbReference type="ARBA" id="ARBA00022475"/>
    </source>
</evidence>
<evidence type="ECO:0000313" key="29">
    <source>
        <dbReference type="EMBL" id="CAH1400831.1"/>
    </source>
</evidence>
<dbReference type="Proteomes" id="UP001152798">
    <property type="component" value="Chromosome 4"/>
</dbReference>
<feature type="domain" description="ERAP1-like C-terminal" evidence="27">
    <location>
        <begin position="551"/>
        <end position="855"/>
    </location>
</feature>
<dbReference type="OrthoDB" id="79562at2759"/>
<dbReference type="GO" id="GO:0004230">
    <property type="term" value="F:glutamyl aminopeptidase activity"/>
    <property type="evidence" value="ECO:0007669"/>
    <property type="project" value="UniProtKB-EC"/>
</dbReference>
<evidence type="ECO:0000256" key="8">
    <source>
        <dbReference type="ARBA" id="ARBA00022622"/>
    </source>
</evidence>
<dbReference type="SUPFAM" id="SSF55486">
    <property type="entry name" value="Metalloproteases ('zincins'), catalytic domain"/>
    <property type="match status" value="1"/>
</dbReference>
<dbReference type="GO" id="GO:0043171">
    <property type="term" value="P:peptide catabolic process"/>
    <property type="evidence" value="ECO:0007669"/>
    <property type="project" value="TreeGrafter"/>
</dbReference>
<dbReference type="PANTHER" id="PTHR11533:SF276">
    <property type="entry name" value="GLUTAMYL AMINOPEPTIDASE"/>
    <property type="match status" value="1"/>
</dbReference>
<keyword evidence="15" id="KW-0735">Signal-anchor</keyword>
<keyword evidence="13 23" id="KW-0862">Zinc</keyword>
<keyword evidence="30" id="KW-1185">Reference proteome</keyword>
<evidence type="ECO:0000256" key="24">
    <source>
        <dbReference type="PIRSR" id="PIRSR634016-4"/>
    </source>
</evidence>
<dbReference type="GO" id="GO:0070006">
    <property type="term" value="F:metalloaminopeptidase activity"/>
    <property type="evidence" value="ECO:0007669"/>
    <property type="project" value="TreeGrafter"/>
</dbReference>
<dbReference type="InterPro" id="IPR034016">
    <property type="entry name" value="M1_APN-typ"/>
</dbReference>
<keyword evidence="14" id="KW-0106">Calcium</keyword>
<dbReference type="InterPro" id="IPR014782">
    <property type="entry name" value="Peptidase_M1_dom"/>
</dbReference>
<dbReference type="InterPro" id="IPR001930">
    <property type="entry name" value="Peptidase_M1"/>
</dbReference>
<evidence type="ECO:0000259" key="26">
    <source>
        <dbReference type="Pfam" id="PF01433"/>
    </source>
</evidence>
<evidence type="ECO:0000256" key="15">
    <source>
        <dbReference type="ARBA" id="ARBA00022968"/>
    </source>
</evidence>
<evidence type="ECO:0000313" key="30">
    <source>
        <dbReference type="Proteomes" id="UP001152798"/>
    </source>
</evidence>
<comment type="similarity">
    <text evidence="4 25">Belongs to the peptidase M1 family.</text>
</comment>
<dbReference type="GO" id="GO:0008270">
    <property type="term" value="F:zinc ion binding"/>
    <property type="evidence" value="ECO:0007669"/>
    <property type="project" value="UniProtKB-UniRule"/>
</dbReference>
<evidence type="ECO:0000256" key="20">
    <source>
        <dbReference type="ARBA" id="ARBA00023180"/>
    </source>
</evidence>
<keyword evidence="20" id="KW-0325">Glycoprotein</keyword>
<feature type="site" description="Transition state stabilizer" evidence="24">
    <location>
        <position position="411"/>
    </location>
</feature>
<dbReference type="InterPro" id="IPR042097">
    <property type="entry name" value="Aminopeptidase_N-like_N_sf"/>
</dbReference>
<reference evidence="29" key="1">
    <citation type="submission" date="2022-01" db="EMBL/GenBank/DDBJ databases">
        <authorList>
            <person name="King R."/>
        </authorList>
    </citation>
    <scope>NUCLEOTIDE SEQUENCE</scope>
</reference>
<feature type="binding site" evidence="23">
    <location>
        <position position="330"/>
    </location>
    <ligand>
        <name>Zn(2+)</name>
        <dbReference type="ChEBI" id="CHEBI:29105"/>
        <note>catalytic</note>
    </ligand>
</feature>
<evidence type="ECO:0000256" key="16">
    <source>
        <dbReference type="ARBA" id="ARBA00022989"/>
    </source>
</evidence>
<proteinExistence type="inferred from homology"/>
<keyword evidence="18" id="KW-0472">Membrane</keyword>
<dbReference type="Gene3D" id="1.10.390.10">
    <property type="entry name" value="Neutral Protease Domain 2"/>
    <property type="match status" value="1"/>
</dbReference>
<keyword evidence="17 25" id="KW-0482">Metalloprotease</keyword>
<dbReference type="FunFam" id="1.10.390.10:FF:000006">
    <property type="entry name" value="Puromycin-sensitive aminopeptidase"/>
    <property type="match status" value="1"/>
</dbReference>
<name>A0A9P0HF19_NEZVI</name>
<evidence type="ECO:0000256" key="11">
    <source>
        <dbReference type="ARBA" id="ARBA00022723"/>
    </source>
</evidence>
<keyword evidence="10" id="KW-0812">Transmembrane</keyword>
<feature type="binding site" evidence="23">
    <location>
        <position position="326"/>
    </location>
    <ligand>
        <name>Zn(2+)</name>
        <dbReference type="ChEBI" id="CHEBI:29105"/>
        <note>catalytic</note>
    </ligand>
</feature>
<feature type="active site" description="Proton acceptor" evidence="22">
    <location>
        <position position="327"/>
    </location>
</feature>
<dbReference type="InterPro" id="IPR027268">
    <property type="entry name" value="Peptidase_M4/M1_CTD_sf"/>
</dbReference>
<evidence type="ECO:0000256" key="22">
    <source>
        <dbReference type="PIRSR" id="PIRSR634016-1"/>
    </source>
</evidence>
<keyword evidence="16" id="KW-1133">Transmembrane helix</keyword>
<comment type="cofactor">
    <cofactor evidence="23 25">
        <name>Zn(2+)</name>
        <dbReference type="ChEBI" id="CHEBI:29105"/>
    </cofactor>
    <text evidence="23 25">Binds 1 zinc ion per subunit.</text>
</comment>
<dbReference type="GO" id="GO:0005886">
    <property type="term" value="C:plasma membrane"/>
    <property type="evidence" value="ECO:0007669"/>
    <property type="project" value="UniProtKB-SubCell"/>
</dbReference>
<dbReference type="Pfam" id="PF11838">
    <property type="entry name" value="ERAP1_C"/>
    <property type="match status" value="1"/>
</dbReference>
<keyword evidence="11 23" id="KW-0479">Metal-binding</keyword>
<dbReference type="GO" id="GO:0042277">
    <property type="term" value="F:peptide binding"/>
    <property type="evidence" value="ECO:0007669"/>
    <property type="project" value="TreeGrafter"/>
</dbReference>
<evidence type="ECO:0000256" key="13">
    <source>
        <dbReference type="ARBA" id="ARBA00022833"/>
    </source>
</evidence>
<evidence type="ECO:0000256" key="10">
    <source>
        <dbReference type="ARBA" id="ARBA00022692"/>
    </source>
</evidence>
<evidence type="ECO:0000256" key="2">
    <source>
        <dbReference type="ARBA" id="ARBA00004401"/>
    </source>
</evidence>
<dbReference type="PANTHER" id="PTHR11533">
    <property type="entry name" value="PROTEASE M1 ZINC METALLOPROTEASE"/>
    <property type="match status" value="1"/>
</dbReference>